<organism evidence="8">
    <name type="scientific">Fagus sylvatica</name>
    <name type="common">Beechnut</name>
    <dbReference type="NCBI Taxonomy" id="28930"/>
    <lineage>
        <taxon>Eukaryota</taxon>
        <taxon>Viridiplantae</taxon>
        <taxon>Streptophyta</taxon>
        <taxon>Embryophyta</taxon>
        <taxon>Tracheophyta</taxon>
        <taxon>Spermatophyta</taxon>
        <taxon>Magnoliopsida</taxon>
        <taxon>eudicotyledons</taxon>
        <taxon>Gunneridae</taxon>
        <taxon>Pentapetalae</taxon>
        <taxon>rosids</taxon>
        <taxon>fabids</taxon>
        <taxon>Fagales</taxon>
        <taxon>Fagaceae</taxon>
        <taxon>Fagus</taxon>
    </lineage>
</organism>
<comment type="cofactor">
    <cofactor evidence="1 6">
        <name>Zn(2+)</name>
        <dbReference type="ChEBI" id="CHEBI:29105"/>
    </cofactor>
</comment>
<dbReference type="InterPro" id="IPR013154">
    <property type="entry name" value="ADH-like_N"/>
</dbReference>
<dbReference type="InterPro" id="IPR011032">
    <property type="entry name" value="GroES-like_sf"/>
</dbReference>
<dbReference type="Pfam" id="PF08240">
    <property type="entry name" value="ADH_N"/>
    <property type="match status" value="1"/>
</dbReference>
<comment type="similarity">
    <text evidence="2 6">Belongs to the zinc-containing alcohol dehydrogenase family.</text>
</comment>
<dbReference type="Gene3D" id="3.90.180.10">
    <property type="entry name" value="Medium-chain alcohol dehydrogenases, catalytic domain"/>
    <property type="match status" value="1"/>
</dbReference>
<dbReference type="GO" id="GO:0008270">
    <property type="term" value="F:zinc ion binding"/>
    <property type="evidence" value="ECO:0007669"/>
    <property type="project" value="InterPro"/>
</dbReference>
<keyword evidence="4 6" id="KW-0862">Zinc</keyword>
<sequence length="372" mass="39962">MVVFWEVGGGYGGVAAENGRRRARHGRGGDPLSILLGSARLWQPAWCRNAHGDSKYPLVPGHEIAGIVKEVGSNVDRFKVGDHVGVGTYVNSCRDCDYCNDEQEVYCEKGPVVTFNGVDDDGSITKGGYSSYIVVLERYCFKIPDNYPLASAAPLLCAGLTVYAPMVRHKMNQQPGKSLGVIGLGGLGHMAVKFGKAFGLNVTILSTSISKKEEALSLLGADRFVVSSDQEQMKAAAKSLDFIIDTASGDHPFDPYISLLKTGGVLVLVAFASEVKFSPASLNIGMKTISGSVTGGTKVTQEMIDFCAAHEVYPNIEIIPIQNVNEAHERLIKGDDELSYIEGIGSIIDTHKHTVIDKSSWLDGAMVGIYLN</sequence>
<evidence type="ECO:0000313" key="8">
    <source>
        <dbReference type="EMBL" id="SPD01534.1"/>
    </source>
</evidence>
<evidence type="ECO:0000259" key="7">
    <source>
        <dbReference type="SMART" id="SM00829"/>
    </source>
</evidence>
<dbReference type="GO" id="GO:0016616">
    <property type="term" value="F:oxidoreductase activity, acting on the CH-OH group of donors, NAD or NADP as acceptor"/>
    <property type="evidence" value="ECO:0007669"/>
    <property type="project" value="InterPro"/>
</dbReference>
<dbReference type="FunFam" id="3.40.50.720:FF:000022">
    <property type="entry name" value="Cinnamyl alcohol dehydrogenase"/>
    <property type="match status" value="1"/>
</dbReference>
<dbReference type="InterPro" id="IPR013149">
    <property type="entry name" value="ADH-like_C"/>
</dbReference>
<keyword evidence="5" id="KW-0560">Oxidoreductase</keyword>
<dbReference type="SUPFAM" id="SSF51735">
    <property type="entry name" value="NAD(P)-binding Rossmann-fold domains"/>
    <property type="match status" value="1"/>
</dbReference>
<protein>
    <recommendedName>
        <fullName evidence="7">Enoyl reductase (ER) domain-containing protein</fullName>
    </recommendedName>
</protein>
<dbReference type="Pfam" id="PF00107">
    <property type="entry name" value="ADH_zinc_N"/>
    <property type="match status" value="1"/>
</dbReference>
<feature type="domain" description="Enoyl reductase (ER)" evidence="7">
    <location>
        <begin position="28"/>
        <end position="356"/>
    </location>
</feature>
<dbReference type="PANTHER" id="PTHR42683">
    <property type="entry name" value="ALDEHYDE REDUCTASE"/>
    <property type="match status" value="1"/>
</dbReference>
<dbReference type="InterPro" id="IPR002328">
    <property type="entry name" value="ADH_Zn_CS"/>
</dbReference>
<dbReference type="SUPFAM" id="SSF50129">
    <property type="entry name" value="GroES-like"/>
    <property type="match status" value="1"/>
</dbReference>
<evidence type="ECO:0000256" key="5">
    <source>
        <dbReference type="ARBA" id="ARBA00023002"/>
    </source>
</evidence>
<dbReference type="EMBL" id="OIVN01002212">
    <property type="protein sequence ID" value="SPD01534.1"/>
    <property type="molecule type" value="Genomic_DNA"/>
</dbReference>
<reference evidence="8" key="1">
    <citation type="submission" date="2018-02" db="EMBL/GenBank/DDBJ databases">
        <authorList>
            <person name="Cohen D.B."/>
            <person name="Kent A.D."/>
        </authorList>
    </citation>
    <scope>NUCLEOTIDE SEQUENCE</scope>
</reference>
<accession>A0A2N9GQM3</accession>
<dbReference type="GO" id="GO:0009809">
    <property type="term" value="P:lignin biosynthetic process"/>
    <property type="evidence" value="ECO:0007669"/>
    <property type="project" value="UniProtKB-ARBA"/>
</dbReference>
<dbReference type="PROSITE" id="PS00059">
    <property type="entry name" value="ADH_ZINC"/>
    <property type="match status" value="1"/>
</dbReference>
<dbReference type="CDD" id="cd05283">
    <property type="entry name" value="CAD1"/>
    <property type="match status" value="1"/>
</dbReference>
<dbReference type="SMART" id="SM00829">
    <property type="entry name" value="PKS_ER"/>
    <property type="match status" value="1"/>
</dbReference>
<evidence type="ECO:0000256" key="3">
    <source>
        <dbReference type="ARBA" id="ARBA00022723"/>
    </source>
</evidence>
<dbReference type="InterPro" id="IPR020843">
    <property type="entry name" value="ER"/>
</dbReference>
<dbReference type="Gene3D" id="3.40.50.720">
    <property type="entry name" value="NAD(P)-binding Rossmann-like Domain"/>
    <property type="match status" value="1"/>
</dbReference>
<evidence type="ECO:0000256" key="2">
    <source>
        <dbReference type="ARBA" id="ARBA00008072"/>
    </source>
</evidence>
<dbReference type="AlphaFoldDB" id="A0A2N9GQM3"/>
<evidence type="ECO:0000256" key="4">
    <source>
        <dbReference type="ARBA" id="ARBA00022833"/>
    </source>
</evidence>
<proteinExistence type="inferred from homology"/>
<gene>
    <name evidence="8" type="ORF">FSB_LOCUS29416</name>
</gene>
<evidence type="ECO:0000256" key="6">
    <source>
        <dbReference type="RuleBase" id="RU361277"/>
    </source>
</evidence>
<name>A0A2N9GQM3_FAGSY</name>
<evidence type="ECO:0000256" key="1">
    <source>
        <dbReference type="ARBA" id="ARBA00001947"/>
    </source>
</evidence>
<dbReference type="InterPro" id="IPR047109">
    <property type="entry name" value="CAD-like"/>
</dbReference>
<keyword evidence="3 6" id="KW-0479">Metal-binding</keyword>
<dbReference type="InterPro" id="IPR036291">
    <property type="entry name" value="NAD(P)-bd_dom_sf"/>
</dbReference>